<evidence type="ECO:0000313" key="5">
    <source>
        <dbReference type="Proteomes" id="UP001500279"/>
    </source>
</evidence>
<evidence type="ECO:0000256" key="2">
    <source>
        <dbReference type="SAM" id="MobiDB-lite"/>
    </source>
</evidence>
<dbReference type="InterPro" id="IPR006076">
    <property type="entry name" value="FAD-dep_OxRdtase"/>
</dbReference>
<keyword evidence="1" id="KW-0560">Oxidoreductase</keyword>
<proteinExistence type="predicted"/>
<dbReference type="PANTHER" id="PTHR13847:SF289">
    <property type="entry name" value="GLYCINE OXIDASE"/>
    <property type="match status" value="1"/>
</dbReference>
<dbReference type="EMBL" id="BAAAEW010000018">
    <property type="protein sequence ID" value="GAA0753740.1"/>
    <property type="molecule type" value="Genomic_DNA"/>
</dbReference>
<gene>
    <name evidence="4" type="ORF">GCM10009107_29310</name>
</gene>
<dbReference type="Gene3D" id="3.50.50.60">
    <property type="entry name" value="FAD/NAD(P)-binding domain"/>
    <property type="match status" value="1"/>
</dbReference>
<organism evidence="4 5">
    <name type="scientific">Ideonella azotifigens</name>
    <dbReference type="NCBI Taxonomy" id="513160"/>
    <lineage>
        <taxon>Bacteria</taxon>
        <taxon>Pseudomonadati</taxon>
        <taxon>Pseudomonadota</taxon>
        <taxon>Betaproteobacteria</taxon>
        <taxon>Burkholderiales</taxon>
        <taxon>Sphaerotilaceae</taxon>
        <taxon>Ideonella</taxon>
    </lineage>
</organism>
<dbReference type="PANTHER" id="PTHR13847">
    <property type="entry name" value="SARCOSINE DEHYDROGENASE-RELATED"/>
    <property type="match status" value="1"/>
</dbReference>
<dbReference type="InterPro" id="IPR036188">
    <property type="entry name" value="FAD/NAD-bd_sf"/>
</dbReference>
<dbReference type="Pfam" id="PF01266">
    <property type="entry name" value="DAO"/>
    <property type="match status" value="1"/>
</dbReference>
<sequence>MHVAVIGAGISGVSSALALARAGHRVEVFEQHGSIAAGASFADAGLMLPIALQALVRPRRGWRKLTAWLGGPKATVTASQQAQRDTQRLLALASASLLQELTPALHLDHAHSQGWTLLLRTEKELKALAPDLSQLASAGIAHSLLDASQIRQFEPALNPEAPLHAALHLPGAPVVNTRQLSQQLRMAAQRAGARFHLDSSVQRITPGQPVQLHWQRSNPPPRAAASDGDTRPEPPPEIGTPSGSGRFDAVLLCGGLGSTSLLRELGVKLPLRAAGGCSLTAPMSLPEAMPDPGPRSALTDAQQQITLTRLGDRVRATAMWSEPDARQQAEPETVERLYAALDLWFPGAARHGHHPVWQASRVAPADGAPVLGASGLPGLWLNLGHPDHGTALAMGAASALTTMISGGTPLIDCSALSPQRWR</sequence>
<comment type="caution">
    <text evidence="4">The sequence shown here is derived from an EMBL/GenBank/DDBJ whole genome shotgun (WGS) entry which is preliminary data.</text>
</comment>
<protein>
    <submittedName>
        <fullName evidence="4">D-amino acid dehydrogenase</fullName>
    </submittedName>
</protein>
<reference evidence="4 5" key="1">
    <citation type="journal article" date="2019" name="Int. J. Syst. Evol. Microbiol.">
        <title>The Global Catalogue of Microorganisms (GCM) 10K type strain sequencing project: providing services to taxonomists for standard genome sequencing and annotation.</title>
        <authorList>
            <consortium name="The Broad Institute Genomics Platform"/>
            <consortium name="The Broad Institute Genome Sequencing Center for Infectious Disease"/>
            <person name="Wu L."/>
            <person name="Ma J."/>
        </authorList>
    </citation>
    <scope>NUCLEOTIDE SEQUENCE [LARGE SCALE GENOMIC DNA]</scope>
    <source>
        <strain evidence="4 5">JCM 15503</strain>
    </source>
</reference>
<evidence type="ECO:0000313" key="4">
    <source>
        <dbReference type="EMBL" id="GAA0753740.1"/>
    </source>
</evidence>
<dbReference type="Proteomes" id="UP001500279">
    <property type="component" value="Unassembled WGS sequence"/>
</dbReference>
<feature type="region of interest" description="Disordered" evidence="2">
    <location>
        <begin position="209"/>
        <end position="244"/>
    </location>
</feature>
<dbReference type="RefSeq" id="WP_231012861.1">
    <property type="nucleotide sequence ID" value="NZ_BAAAEW010000018.1"/>
</dbReference>
<keyword evidence="5" id="KW-1185">Reference proteome</keyword>
<dbReference type="Gene3D" id="3.30.9.10">
    <property type="entry name" value="D-Amino Acid Oxidase, subunit A, domain 2"/>
    <property type="match status" value="1"/>
</dbReference>
<feature type="domain" description="FAD dependent oxidoreductase" evidence="3">
    <location>
        <begin position="2"/>
        <end position="401"/>
    </location>
</feature>
<name>A0ABN1K3I2_9BURK</name>
<accession>A0ABN1K3I2</accession>
<evidence type="ECO:0000259" key="3">
    <source>
        <dbReference type="Pfam" id="PF01266"/>
    </source>
</evidence>
<dbReference type="SUPFAM" id="SSF51905">
    <property type="entry name" value="FAD/NAD(P)-binding domain"/>
    <property type="match status" value="1"/>
</dbReference>
<evidence type="ECO:0000256" key="1">
    <source>
        <dbReference type="ARBA" id="ARBA00023002"/>
    </source>
</evidence>